<evidence type="ECO:0000313" key="1">
    <source>
        <dbReference type="Proteomes" id="UP000887564"/>
    </source>
</evidence>
<dbReference type="Proteomes" id="UP000887564">
    <property type="component" value="Unplaced"/>
</dbReference>
<evidence type="ECO:0000313" key="2">
    <source>
        <dbReference type="WBParaSite" id="PEQ_0001204801-mRNA-1"/>
    </source>
</evidence>
<dbReference type="AlphaFoldDB" id="A0A914S0E7"/>
<reference evidence="2" key="1">
    <citation type="submission" date="2022-11" db="UniProtKB">
        <authorList>
            <consortium name="WormBaseParasite"/>
        </authorList>
    </citation>
    <scope>IDENTIFICATION</scope>
</reference>
<proteinExistence type="predicted"/>
<sequence>MFLPGQDFYCIVVPYLKFDSDLKAVPFSVKFAFEVSEHAYDGNNVLWKPKFKDLDDEAVACIALVSSGAILIAQEGLNCAVDGFMRLLTRLDLEQIESAVGVLASERYACVLNSAQNFDWIFLRSPDQVDRFLAALQRLGVSFYSL</sequence>
<name>A0A914S0E7_PAREQ</name>
<dbReference type="WBParaSite" id="PEQ_0001204801-mRNA-1">
    <property type="protein sequence ID" value="PEQ_0001204801-mRNA-1"/>
    <property type="gene ID" value="PEQ_0001204801"/>
</dbReference>
<organism evidence="1 2">
    <name type="scientific">Parascaris equorum</name>
    <name type="common">Equine roundworm</name>
    <dbReference type="NCBI Taxonomy" id="6256"/>
    <lineage>
        <taxon>Eukaryota</taxon>
        <taxon>Metazoa</taxon>
        <taxon>Ecdysozoa</taxon>
        <taxon>Nematoda</taxon>
        <taxon>Chromadorea</taxon>
        <taxon>Rhabditida</taxon>
        <taxon>Spirurina</taxon>
        <taxon>Ascaridomorpha</taxon>
        <taxon>Ascaridoidea</taxon>
        <taxon>Ascarididae</taxon>
        <taxon>Parascaris</taxon>
    </lineage>
</organism>
<protein>
    <submittedName>
        <fullName evidence="2">Uncharacterized protein</fullName>
    </submittedName>
</protein>
<accession>A0A914S0E7</accession>
<keyword evidence="1" id="KW-1185">Reference proteome</keyword>